<keyword evidence="3" id="KW-1185">Reference proteome</keyword>
<dbReference type="Proteomes" id="UP000250266">
    <property type="component" value="Unassembled WGS sequence"/>
</dbReference>
<protein>
    <submittedName>
        <fullName evidence="2">Uncharacterized protein</fullName>
    </submittedName>
</protein>
<feature type="chain" id="PRO_5034887755" evidence="1">
    <location>
        <begin position="21"/>
        <end position="93"/>
    </location>
</feature>
<sequence length="93" mass="11056">MLIWMLIHLKELTFFQPSWTRCQACPPLSHRTIKISKVHDRYFRYPFGRKSAAVYVTIVLYSANDLPSVLEHSGSRCYLLRWIVTDRSTVIYY</sequence>
<reference evidence="2 3" key="1">
    <citation type="journal article" date="2016" name="Nat. Commun.">
        <title>Ectomycorrhizal ecology is imprinted in the genome of the dominant symbiotic fungus Cenococcum geophilum.</title>
        <authorList>
            <consortium name="DOE Joint Genome Institute"/>
            <person name="Peter M."/>
            <person name="Kohler A."/>
            <person name="Ohm R.A."/>
            <person name="Kuo A."/>
            <person name="Krutzmann J."/>
            <person name="Morin E."/>
            <person name="Arend M."/>
            <person name="Barry K.W."/>
            <person name="Binder M."/>
            <person name="Choi C."/>
            <person name="Clum A."/>
            <person name="Copeland A."/>
            <person name="Grisel N."/>
            <person name="Haridas S."/>
            <person name="Kipfer T."/>
            <person name="LaButti K."/>
            <person name="Lindquist E."/>
            <person name="Lipzen A."/>
            <person name="Maire R."/>
            <person name="Meier B."/>
            <person name="Mihaltcheva S."/>
            <person name="Molinier V."/>
            <person name="Murat C."/>
            <person name="Poggeler S."/>
            <person name="Quandt C.A."/>
            <person name="Sperisen C."/>
            <person name="Tritt A."/>
            <person name="Tisserant E."/>
            <person name="Crous P.W."/>
            <person name="Henrissat B."/>
            <person name="Nehls U."/>
            <person name="Egli S."/>
            <person name="Spatafora J.W."/>
            <person name="Grigoriev I.V."/>
            <person name="Martin F.M."/>
        </authorList>
    </citation>
    <scope>NUCLEOTIDE SEQUENCE [LARGE SCALE GENOMIC DNA]</scope>
    <source>
        <strain evidence="2 3">CBS 459.81</strain>
    </source>
</reference>
<gene>
    <name evidence="2" type="ORF">K432DRAFT_51833</name>
</gene>
<evidence type="ECO:0000256" key="1">
    <source>
        <dbReference type="SAM" id="SignalP"/>
    </source>
</evidence>
<accession>A0A8E2EJY5</accession>
<organism evidence="2 3">
    <name type="scientific">Lepidopterella palustris CBS 459.81</name>
    <dbReference type="NCBI Taxonomy" id="1314670"/>
    <lineage>
        <taxon>Eukaryota</taxon>
        <taxon>Fungi</taxon>
        <taxon>Dikarya</taxon>
        <taxon>Ascomycota</taxon>
        <taxon>Pezizomycotina</taxon>
        <taxon>Dothideomycetes</taxon>
        <taxon>Pleosporomycetidae</taxon>
        <taxon>Mytilinidiales</taxon>
        <taxon>Argynnaceae</taxon>
        <taxon>Lepidopterella</taxon>
    </lineage>
</organism>
<proteinExistence type="predicted"/>
<evidence type="ECO:0000313" key="2">
    <source>
        <dbReference type="EMBL" id="OCK85284.1"/>
    </source>
</evidence>
<evidence type="ECO:0000313" key="3">
    <source>
        <dbReference type="Proteomes" id="UP000250266"/>
    </source>
</evidence>
<feature type="signal peptide" evidence="1">
    <location>
        <begin position="1"/>
        <end position="20"/>
    </location>
</feature>
<dbReference type="EMBL" id="KV744821">
    <property type="protein sequence ID" value="OCK85284.1"/>
    <property type="molecule type" value="Genomic_DNA"/>
</dbReference>
<name>A0A8E2EJY5_9PEZI</name>
<dbReference type="AlphaFoldDB" id="A0A8E2EJY5"/>
<keyword evidence="1" id="KW-0732">Signal</keyword>